<accession>A0A3N4MI14</accession>
<sequence length="378" mass="42715">MNQMKDSNRVWLLMGRQLSRSISAEEEKELKELLKQDPELWYSYELIQAVNNLDNVTDGFIDEIKLLLDAHTAPEKLNAILNGRLEDVRQETPPYEDERPEETSPARIRKYSPLVRIAAVVAGIAVTAWAGLTLFKPGKTTVVHGMNEIAAPPGSKTQITLADGTEIWLNAGSKLTYPKNFSLENREVSLVGEAFFKVKHNDHHTFIVHTQEADITDLGTSFNVKAYAGGSTTETTLIEGALEVSLKKDPSRKIRMKPNEKLVLRNAAPDAGKPAAQQAEAEQELKVTEIIPYQQTNDIVETAWIENKLIFREERFEDLAAMMEKRYNVSIVIKNEDIKDYQLTGIFKNESLEEALKVLQVIAPFKYSIQNDRIIIHQ</sequence>
<evidence type="ECO:0000256" key="1">
    <source>
        <dbReference type="SAM" id="Phobius"/>
    </source>
</evidence>
<dbReference type="AlphaFoldDB" id="A0A3N4MI14"/>
<protein>
    <submittedName>
        <fullName evidence="4">DUF4974 domain-containing protein</fullName>
    </submittedName>
</protein>
<dbReference type="InterPro" id="IPR032508">
    <property type="entry name" value="FecR_C"/>
</dbReference>
<dbReference type="Gene3D" id="2.60.120.1440">
    <property type="match status" value="1"/>
</dbReference>
<gene>
    <name evidence="4" type="ORF">EG028_05880</name>
</gene>
<feature type="domain" description="FecR protein" evidence="2">
    <location>
        <begin position="149"/>
        <end position="242"/>
    </location>
</feature>
<dbReference type="InterPro" id="IPR012373">
    <property type="entry name" value="Ferrdict_sens_TM"/>
</dbReference>
<dbReference type="OrthoDB" id="643766at2"/>
<feature type="domain" description="Protein FecR C-terminal" evidence="3">
    <location>
        <begin position="308"/>
        <end position="376"/>
    </location>
</feature>
<dbReference type="PANTHER" id="PTHR30273">
    <property type="entry name" value="PERIPLASMIC SIGNAL SENSOR AND SIGMA FACTOR ACTIVATOR FECR-RELATED"/>
    <property type="match status" value="1"/>
</dbReference>
<dbReference type="Proteomes" id="UP000279089">
    <property type="component" value="Unassembled WGS sequence"/>
</dbReference>
<evidence type="ECO:0000259" key="3">
    <source>
        <dbReference type="Pfam" id="PF16344"/>
    </source>
</evidence>
<reference evidence="5" key="1">
    <citation type="submission" date="2018-11" db="EMBL/GenBank/DDBJ databases">
        <title>Chitinophaga lutea sp.nov., isolate from arsenic contaminated soil.</title>
        <authorList>
            <person name="Zong Y."/>
        </authorList>
    </citation>
    <scope>NUCLEOTIDE SEQUENCE [LARGE SCALE GENOMIC DNA]</scope>
    <source>
        <strain evidence="5">YLT18</strain>
    </source>
</reference>
<name>A0A3N4MI14_9BACT</name>
<dbReference type="InterPro" id="IPR006860">
    <property type="entry name" value="FecR"/>
</dbReference>
<dbReference type="EMBL" id="RMBX01000003">
    <property type="protein sequence ID" value="RPD41696.1"/>
    <property type="molecule type" value="Genomic_DNA"/>
</dbReference>
<organism evidence="4 5">
    <name type="scientific">Chitinophaga barathri</name>
    <dbReference type="NCBI Taxonomy" id="1647451"/>
    <lineage>
        <taxon>Bacteria</taxon>
        <taxon>Pseudomonadati</taxon>
        <taxon>Bacteroidota</taxon>
        <taxon>Chitinophagia</taxon>
        <taxon>Chitinophagales</taxon>
        <taxon>Chitinophagaceae</taxon>
        <taxon>Chitinophaga</taxon>
    </lineage>
</organism>
<feature type="transmembrane region" description="Helical" evidence="1">
    <location>
        <begin position="114"/>
        <end position="135"/>
    </location>
</feature>
<comment type="caution">
    <text evidence="4">The sequence shown here is derived from an EMBL/GenBank/DDBJ whole genome shotgun (WGS) entry which is preliminary data.</text>
</comment>
<keyword evidence="1" id="KW-1133">Transmembrane helix</keyword>
<dbReference type="GO" id="GO:0016989">
    <property type="term" value="F:sigma factor antagonist activity"/>
    <property type="evidence" value="ECO:0007669"/>
    <property type="project" value="TreeGrafter"/>
</dbReference>
<evidence type="ECO:0000313" key="4">
    <source>
        <dbReference type="EMBL" id="RPD41696.1"/>
    </source>
</evidence>
<dbReference type="RefSeq" id="WP_120514634.1">
    <property type="nucleotide sequence ID" value="NZ_QXZY01000002.1"/>
</dbReference>
<dbReference type="Pfam" id="PF04773">
    <property type="entry name" value="FecR"/>
    <property type="match status" value="1"/>
</dbReference>
<evidence type="ECO:0000313" key="5">
    <source>
        <dbReference type="Proteomes" id="UP000279089"/>
    </source>
</evidence>
<keyword evidence="1" id="KW-0812">Transmembrane</keyword>
<dbReference type="PANTHER" id="PTHR30273:SF2">
    <property type="entry name" value="PROTEIN FECR"/>
    <property type="match status" value="1"/>
</dbReference>
<dbReference type="PIRSF" id="PIRSF018266">
    <property type="entry name" value="FecR"/>
    <property type="match status" value="1"/>
</dbReference>
<keyword evidence="5" id="KW-1185">Reference proteome</keyword>
<keyword evidence="1" id="KW-0472">Membrane</keyword>
<proteinExistence type="predicted"/>
<evidence type="ECO:0000259" key="2">
    <source>
        <dbReference type="Pfam" id="PF04773"/>
    </source>
</evidence>
<dbReference type="FunFam" id="2.60.120.1440:FF:000001">
    <property type="entry name" value="Putative anti-sigma factor"/>
    <property type="match status" value="1"/>
</dbReference>
<dbReference type="Pfam" id="PF16344">
    <property type="entry name" value="FecR_C"/>
    <property type="match status" value="1"/>
</dbReference>
<dbReference type="Gene3D" id="3.55.50.30">
    <property type="match status" value="1"/>
</dbReference>